<dbReference type="RefSeq" id="WP_135642416.1">
    <property type="nucleotide sequence ID" value="NZ_RQGH01000026.1"/>
</dbReference>
<name>A0A4Z0ZY53_9LEPT</name>
<comment type="caution">
    <text evidence="1">The sequence shown here is derived from an EMBL/GenBank/DDBJ whole genome shotgun (WGS) entry which is preliminary data.</text>
</comment>
<protein>
    <submittedName>
        <fullName evidence="1">Uncharacterized protein</fullName>
    </submittedName>
</protein>
<sequence length="122" mass="14226">MRKRKIRLENTVFKKKTSILALLPKSLGVVFWFLLSFANCTDQKDYCMESVRRKGGSLEGDAESLCLGYVVLENSVRINEERGRPSSIYRFWADQNLVGCLYKTIEERKCEKKSEYIPHFGY</sequence>
<reference evidence="1" key="1">
    <citation type="journal article" date="2019" name="PLoS Negl. Trop. Dis.">
        <title>Revisiting the worldwide diversity of Leptospira species in the environment.</title>
        <authorList>
            <person name="Vincent A.T."/>
            <person name="Schiettekatte O."/>
            <person name="Bourhy P."/>
            <person name="Veyrier F.J."/>
            <person name="Picardeau M."/>
        </authorList>
    </citation>
    <scope>NUCLEOTIDE SEQUENCE [LARGE SCALE GENOMIC DNA]</scope>
    <source>
        <strain evidence="1">201702451</strain>
    </source>
</reference>
<dbReference type="EMBL" id="RQGH01000026">
    <property type="protein sequence ID" value="TGL64920.1"/>
    <property type="molecule type" value="Genomic_DNA"/>
</dbReference>
<evidence type="ECO:0000313" key="2">
    <source>
        <dbReference type="Proteomes" id="UP000297567"/>
    </source>
</evidence>
<keyword evidence="2" id="KW-1185">Reference proteome</keyword>
<dbReference type="Proteomes" id="UP000297567">
    <property type="component" value="Unassembled WGS sequence"/>
</dbReference>
<dbReference type="AlphaFoldDB" id="A0A4Z0ZY53"/>
<gene>
    <name evidence="1" type="ORF">EHQ62_09955</name>
</gene>
<organism evidence="1 2">
    <name type="scientific">Leptospira jelokensis</name>
    <dbReference type="NCBI Taxonomy" id="2484931"/>
    <lineage>
        <taxon>Bacteria</taxon>
        <taxon>Pseudomonadati</taxon>
        <taxon>Spirochaetota</taxon>
        <taxon>Spirochaetia</taxon>
        <taxon>Leptospirales</taxon>
        <taxon>Leptospiraceae</taxon>
        <taxon>Leptospira</taxon>
    </lineage>
</organism>
<accession>A0A4Z0ZY53</accession>
<evidence type="ECO:0000313" key="1">
    <source>
        <dbReference type="EMBL" id="TGL64920.1"/>
    </source>
</evidence>
<proteinExistence type="predicted"/>